<evidence type="ECO:0000256" key="2">
    <source>
        <dbReference type="ARBA" id="ARBA00008312"/>
    </source>
</evidence>
<dbReference type="EC" id="1.18.1.6" evidence="8"/>
<dbReference type="PANTHER" id="PTHR48467:SF1">
    <property type="entry name" value="GLUTAMATE SYNTHASE 1 [NADH], CHLOROPLASTIC-LIKE"/>
    <property type="match status" value="1"/>
</dbReference>
<keyword evidence="6 8" id="KW-0560">Oxidoreductase</keyword>
<dbReference type="SUPFAM" id="SSF51971">
    <property type="entry name" value="Nucleotide-binding domain"/>
    <property type="match status" value="1"/>
</dbReference>
<dbReference type="GO" id="GO:0005739">
    <property type="term" value="C:mitochondrion"/>
    <property type="evidence" value="ECO:0007669"/>
    <property type="project" value="UniProtKB-SubCell"/>
</dbReference>
<name>A0A4U0VGA6_9PEZI</name>
<evidence type="ECO:0000256" key="5">
    <source>
        <dbReference type="ARBA" id="ARBA00022857"/>
    </source>
</evidence>
<evidence type="ECO:0000256" key="9">
    <source>
        <dbReference type="PIRSR" id="PIRSR000362-1"/>
    </source>
</evidence>
<dbReference type="EMBL" id="NAJP01000005">
    <property type="protein sequence ID" value="TKA47752.1"/>
    <property type="molecule type" value="Genomic_DNA"/>
</dbReference>
<dbReference type="STRING" id="329885.A0A4U0VGA6"/>
<dbReference type="PIRSF" id="PIRSF000362">
    <property type="entry name" value="FNR"/>
    <property type="match status" value="1"/>
</dbReference>
<dbReference type="InterPro" id="IPR036188">
    <property type="entry name" value="FAD/NAD-bd_sf"/>
</dbReference>
<dbReference type="InterPro" id="IPR055275">
    <property type="entry name" value="Ferredox_Rdtase"/>
</dbReference>
<reference evidence="11 12" key="1">
    <citation type="submission" date="2017-03" db="EMBL/GenBank/DDBJ databases">
        <title>Genomes of endolithic fungi from Antarctica.</title>
        <authorList>
            <person name="Coleine C."/>
            <person name="Masonjones S."/>
            <person name="Stajich J.E."/>
        </authorList>
    </citation>
    <scope>NUCLEOTIDE SEQUENCE [LARGE SCALE GENOMIC DNA]</scope>
    <source>
        <strain evidence="11 12">CCFEE 5311</strain>
    </source>
</reference>
<dbReference type="GO" id="GO:0016491">
    <property type="term" value="F:oxidoreductase activity"/>
    <property type="evidence" value="ECO:0007669"/>
    <property type="project" value="UniProtKB-KW"/>
</dbReference>
<feature type="binding site" evidence="9">
    <location>
        <begin position="340"/>
        <end position="342"/>
    </location>
    <ligand>
        <name>FAD</name>
        <dbReference type="ChEBI" id="CHEBI:57692"/>
    </ligand>
</feature>
<keyword evidence="8" id="KW-0496">Mitochondrion</keyword>
<evidence type="ECO:0000256" key="3">
    <source>
        <dbReference type="ARBA" id="ARBA00022630"/>
    </source>
</evidence>
<dbReference type="Gene3D" id="3.40.50.720">
    <property type="entry name" value="NAD(P)-binding Rossmann-like Domain"/>
    <property type="match status" value="1"/>
</dbReference>
<dbReference type="Proteomes" id="UP000310066">
    <property type="component" value="Unassembled WGS sequence"/>
</dbReference>
<feature type="binding site" evidence="10">
    <location>
        <begin position="91"/>
        <end position="94"/>
    </location>
    <ligand>
        <name>NADP(+)</name>
        <dbReference type="ChEBI" id="CHEBI:58349"/>
    </ligand>
</feature>
<evidence type="ECO:0000313" key="12">
    <source>
        <dbReference type="Proteomes" id="UP000310066"/>
    </source>
</evidence>
<dbReference type="InterPro" id="IPR021163">
    <property type="entry name" value="Ferredox_Rdtase_adrenod"/>
</dbReference>
<dbReference type="SUPFAM" id="SSF51905">
    <property type="entry name" value="FAD/NAD(P)-binding domain"/>
    <property type="match status" value="2"/>
</dbReference>
<evidence type="ECO:0000256" key="4">
    <source>
        <dbReference type="ARBA" id="ARBA00022827"/>
    </source>
</evidence>
<evidence type="ECO:0000256" key="10">
    <source>
        <dbReference type="PIRSR" id="PIRSR000362-2"/>
    </source>
</evidence>
<feature type="binding site" evidence="9">
    <location>
        <position position="333"/>
    </location>
    <ligand>
        <name>FAD</name>
        <dbReference type="ChEBI" id="CHEBI:57692"/>
    </ligand>
</feature>
<accession>A0A4U0VGA6</accession>
<feature type="binding site" evidence="10">
    <location>
        <position position="340"/>
    </location>
    <ligand>
        <name>NADP(+)</name>
        <dbReference type="ChEBI" id="CHEBI:58349"/>
    </ligand>
</feature>
<dbReference type="AlphaFoldDB" id="A0A4U0VGA6"/>
<gene>
    <name evidence="11" type="ORF">B0A54_02126</name>
</gene>
<organism evidence="11 12">
    <name type="scientific">Friedmanniomyces endolithicus</name>
    <dbReference type="NCBI Taxonomy" id="329885"/>
    <lineage>
        <taxon>Eukaryota</taxon>
        <taxon>Fungi</taxon>
        <taxon>Dikarya</taxon>
        <taxon>Ascomycota</taxon>
        <taxon>Pezizomycotina</taxon>
        <taxon>Dothideomycetes</taxon>
        <taxon>Dothideomycetidae</taxon>
        <taxon>Mycosphaerellales</taxon>
        <taxon>Teratosphaeriaceae</taxon>
        <taxon>Friedmanniomyces</taxon>
    </lineage>
</organism>
<comment type="cofactor">
    <cofactor evidence="1 8 9">
        <name>FAD</name>
        <dbReference type="ChEBI" id="CHEBI:57692"/>
    </cofactor>
</comment>
<dbReference type="OrthoDB" id="333024at2759"/>
<evidence type="ECO:0000256" key="7">
    <source>
        <dbReference type="ARBA" id="ARBA00048933"/>
    </source>
</evidence>
<comment type="caution">
    <text evidence="11">The sequence shown here is derived from an EMBL/GenBank/DDBJ whole genome shotgun (WGS) entry which is preliminary data.</text>
</comment>
<comment type="catalytic activity">
    <reaction evidence="7 8">
        <text>2 reduced [adrenodoxin] + NADP(+) + H(+) = 2 oxidized [adrenodoxin] + NADPH</text>
        <dbReference type="Rhea" id="RHEA:42312"/>
        <dbReference type="Rhea" id="RHEA-COMP:9998"/>
        <dbReference type="Rhea" id="RHEA-COMP:9999"/>
        <dbReference type="ChEBI" id="CHEBI:15378"/>
        <dbReference type="ChEBI" id="CHEBI:33737"/>
        <dbReference type="ChEBI" id="CHEBI:33738"/>
        <dbReference type="ChEBI" id="CHEBI:57783"/>
        <dbReference type="ChEBI" id="CHEBI:58349"/>
        <dbReference type="EC" id="1.18.1.6"/>
    </reaction>
</comment>
<comment type="similarity">
    <text evidence="2 8">Belongs to the ferredoxin--NADP reductase type 1 family.</text>
</comment>
<comment type="subcellular location">
    <subcellularLocation>
        <location evidence="8">Mitochondrion</location>
    </subcellularLocation>
</comment>
<proteinExistence type="inferred from homology"/>
<feature type="binding site" evidence="10">
    <location>
        <begin position="135"/>
        <end position="136"/>
    </location>
    <ligand>
        <name>NADP(+)</name>
        <dbReference type="ChEBI" id="CHEBI:58349"/>
    </ligand>
</feature>
<protein>
    <recommendedName>
        <fullName evidence="8">NADPH:adrenodoxin oxidoreductase, mitochondrial</fullName>
        <ecNumber evidence="8">1.18.1.6</ecNumber>
    </recommendedName>
</protein>
<evidence type="ECO:0000313" key="11">
    <source>
        <dbReference type="EMBL" id="TKA47752.1"/>
    </source>
</evidence>
<dbReference type="PANTHER" id="PTHR48467">
    <property type="entry name" value="GLUTAMATE SYNTHASE 1 [NADH], CHLOROPLASTIC-LIKE"/>
    <property type="match status" value="1"/>
</dbReference>
<dbReference type="Gene3D" id="3.50.50.60">
    <property type="entry name" value="FAD/NAD(P)-binding domain"/>
    <property type="match status" value="1"/>
</dbReference>
<keyword evidence="4 8" id="KW-0274">FAD</keyword>
<keyword evidence="3 8" id="KW-0285">Flavoprotein</keyword>
<sequence>MRLFSSLLSQGSNSYICNSCRQLPLTAVTPYFDALLFAYGASRDKRIGIPGEDLKGVVSARAFVGWYNGLPEYADLDVDLTAGDTAVVIGQGNVALDVTRTLLASLEELRKSDINEETVEALSRSKVREVKIIGRRGPLQAPYTIKELRELMNLPNVGFASPPEGWEDLLQVPRKKLPRQLKRIAELLEKGSTSPLEHGKKAWQLGFLRSPTLFLSESGEKLQSVGFEKTEYERPLVDLLTGDPQSDLNALRAAKVQPTGQKGLIRTNLAFRSVGYQSEPLAGMEEVGVPFDVAKGIIPNDRWGRVLSPSLGIGGAASALTAGHVPGMYCAGWVKRGPTGVIASTMDDAFLTADVLAGDWEQHALFLGGGGGKTENDSVGRAGYKGVIQEIRRRGIRSVSWSEWEKIDAEERRRGKANGKEREKIRRVPEMLRLLDS</sequence>
<keyword evidence="5 8" id="KW-0521">NADP</keyword>
<feature type="binding site" evidence="10">
    <location>
        <position position="147"/>
    </location>
    <ligand>
        <name>NADP(+)</name>
        <dbReference type="ChEBI" id="CHEBI:58349"/>
    </ligand>
</feature>
<evidence type="ECO:0000256" key="8">
    <source>
        <dbReference type="PIRNR" id="PIRNR000362"/>
    </source>
</evidence>
<evidence type="ECO:0000256" key="6">
    <source>
        <dbReference type="ARBA" id="ARBA00023002"/>
    </source>
</evidence>
<evidence type="ECO:0000256" key="1">
    <source>
        <dbReference type="ARBA" id="ARBA00001974"/>
    </source>
</evidence>